<dbReference type="HAMAP" id="MF_00140_B">
    <property type="entry name" value="Trp_tRNA_synth_B"/>
    <property type="match status" value="1"/>
</dbReference>
<evidence type="ECO:0000256" key="5">
    <source>
        <dbReference type="ARBA" id="ARBA00022741"/>
    </source>
</evidence>
<dbReference type="AlphaFoldDB" id="A0A8H7ELX9"/>
<dbReference type="InterPro" id="IPR002305">
    <property type="entry name" value="aa-tRNA-synth_Ic"/>
</dbReference>
<keyword evidence="6 12" id="KW-0067">ATP-binding</keyword>
<keyword evidence="7 12" id="KW-0648">Protein biosynthesis</keyword>
<dbReference type="SUPFAM" id="SSF52374">
    <property type="entry name" value="Nucleotidylyl transferase"/>
    <property type="match status" value="1"/>
</dbReference>
<dbReference type="FunFam" id="1.10.240.10:FF:000002">
    <property type="entry name" value="Tryptophan--tRNA ligase"/>
    <property type="match status" value="1"/>
</dbReference>
<evidence type="ECO:0000256" key="6">
    <source>
        <dbReference type="ARBA" id="ARBA00022840"/>
    </source>
</evidence>
<dbReference type="InterPro" id="IPR001412">
    <property type="entry name" value="aa-tRNA-synth_I_CS"/>
</dbReference>
<dbReference type="InterPro" id="IPR050203">
    <property type="entry name" value="Trp-tRNA_synthetase"/>
</dbReference>
<comment type="catalytic activity">
    <reaction evidence="10">
        <text>tRNA(Trp) + L-tryptophan + ATP = L-tryptophyl-tRNA(Trp) + AMP + diphosphate + H(+)</text>
        <dbReference type="Rhea" id="RHEA:24080"/>
        <dbReference type="Rhea" id="RHEA-COMP:9671"/>
        <dbReference type="Rhea" id="RHEA-COMP:9705"/>
        <dbReference type="ChEBI" id="CHEBI:15378"/>
        <dbReference type="ChEBI" id="CHEBI:30616"/>
        <dbReference type="ChEBI" id="CHEBI:33019"/>
        <dbReference type="ChEBI" id="CHEBI:57912"/>
        <dbReference type="ChEBI" id="CHEBI:78442"/>
        <dbReference type="ChEBI" id="CHEBI:78535"/>
        <dbReference type="ChEBI" id="CHEBI:456215"/>
        <dbReference type="EC" id="6.1.1.2"/>
    </reaction>
</comment>
<dbReference type="PRINTS" id="PR01039">
    <property type="entry name" value="TRNASYNTHTRP"/>
</dbReference>
<dbReference type="Proteomes" id="UP000605846">
    <property type="component" value="Unassembled WGS sequence"/>
</dbReference>
<dbReference type="FunFam" id="3.40.50.620:FF:000082">
    <property type="entry name" value="MSW1p Mitochondrial tryptophanyl-tRNA synthetase"/>
    <property type="match status" value="1"/>
</dbReference>
<keyword evidence="14" id="KW-1185">Reference proteome</keyword>
<evidence type="ECO:0000256" key="10">
    <source>
        <dbReference type="ARBA" id="ARBA00049929"/>
    </source>
</evidence>
<keyword evidence="8 12" id="KW-0030">Aminoacyl-tRNA synthetase</keyword>
<dbReference type="PANTHER" id="PTHR43766:SF1">
    <property type="entry name" value="TRYPTOPHAN--TRNA LIGASE, MITOCHONDRIAL"/>
    <property type="match status" value="1"/>
</dbReference>
<evidence type="ECO:0000256" key="2">
    <source>
        <dbReference type="ARBA" id="ARBA00005594"/>
    </source>
</evidence>
<keyword evidence="5 12" id="KW-0547">Nucleotide-binding</keyword>
<evidence type="ECO:0000256" key="1">
    <source>
        <dbReference type="ARBA" id="ARBA00004305"/>
    </source>
</evidence>
<name>A0A8H7ELX9_9FUNG</name>
<evidence type="ECO:0000256" key="9">
    <source>
        <dbReference type="ARBA" id="ARBA00030268"/>
    </source>
</evidence>
<sequence length="363" mass="40027">MLKRTLTTVSRPRVIFSGIQPTGTPHLGNYLGALANWAKLQEPDPVTNETATTYYSIVDLHAITMPQDPATLRKAKLDMATGLLACGVDPKRSILFEQSQVRAHAELAWIFNCITPVGWLGRMTQWKSKMGGPNSKMLSHAQILADESLTAGLKMGLFDYPVLQAADIALYKATHVPVGEDQLQHLELARDIVTAFNNTYKIDVFPKPEAIVPPATRRVMSLREPNNKMSKSDPSDYARINLTDAPDVIRSKIGRAVTDSVRGVTYDPKERPGVSNLVGIYAAGRDIDVNKAVDELKDIQSTKVFKDRVAEAIITKLQPIQSELTRLKADVGYVQQVLASGAQQADEVANKTMEEVYKVIGFR</sequence>
<evidence type="ECO:0000256" key="8">
    <source>
        <dbReference type="ARBA" id="ARBA00023146"/>
    </source>
</evidence>
<evidence type="ECO:0000256" key="3">
    <source>
        <dbReference type="ARBA" id="ARBA00013161"/>
    </source>
</evidence>
<dbReference type="InterPro" id="IPR002306">
    <property type="entry name" value="Trp-tRNA-ligase"/>
</dbReference>
<dbReference type="OrthoDB" id="15808at2759"/>
<dbReference type="Gene3D" id="1.10.240.10">
    <property type="entry name" value="Tyrosyl-Transfer RNA Synthetase"/>
    <property type="match status" value="1"/>
</dbReference>
<dbReference type="GO" id="GO:0005759">
    <property type="term" value="C:mitochondrial matrix"/>
    <property type="evidence" value="ECO:0007669"/>
    <property type="project" value="UniProtKB-SubCell"/>
</dbReference>
<organism evidence="13 14">
    <name type="scientific">Apophysomyces ossiformis</name>
    <dbReference type="NCBI Taxonomy" id="679940"/>
    <lineage>
        <taxon>Eukaryota</taxon>
        <taxon>Fungi</taxon>
        <taxon>Fungi incertae sedis</taxon>
        <taxon>Mucoromycota</taxon>
        <taxon>Mucoromycotina</taxon>
        <taxon>Mucoromycetes</taxon>
        <taxon>Mucorales</taxon>
        <taxon>Mucorineae</taxon>
        <taxon>Mucoraceae</taxon>
        <taxon>Apophysomyces</taxon>
    </lineage>
</organism>
<reference evidence="13" key="1">
    <citation type="submission" date="2020-01" db="EMBL/GenBank/DDBJ databases">
        <title>Genome Sequencing of Three Apophysomyces-Like Fungal Strains Confirms a Novel Fungal Genus in the Mucoromycota with divergent Burkholderia-like Endosymbiotic Bacteria.</title>
        <authorList>
            <person name="Stajich J.E."/>
            <person name="Macias A.M."/>
            <person name="Carter-House D."/>
            <person name="Lovett B."/>
            <person name="Kasson L.R."/>
            <person name="Berry K."/>
            <person name="Grigoriev I."/>
            <person name="Chang Y."/>
            <person name="Spatafora J."/>
            <person name="Kasson M.T."/>
        </authorList>
    </citation>
    <scope>NUCLEOTIDE SEQUENCE</scope>
    <source>
        <strain evidence="13">NRRL A-21654</strain>
    </source>
</reference>
<dbReference type="CDD" id="cd00806">
    <property type="entry name" value="TrpRS_core"/>
    <property type="match status" value="1"/>
</dbReference>
<dbReference type="GO" id="GO:0005524">
    <property type="term" value="F:ATP binding"/>
    <property type="evidence" value="ECO:0007669"/>
    <property type="project" value="UniProtKB-KW"/>
</dbReference>
<dbReference type="EC" id="6.1.1.2" evidence="3"/>
<dbReference type="InterPro" id="IPR024109">
    <property type="entry name" value="Trp-tRNA-ligase_bac-type"/>
</dbReference>
<comment type="similarity">
    <text evidence="2 12">Belongs to the class-I aminoacyl-tRNA synthetase family.</text>
</comment>
<dbReference type="PROSITE" id="PS00178">
    <property type="entry name" value="AA_TRNA_LIGASE_I"/>
    <property type="match status" value="1"/>
</dbReference>
<evidence type="ECO:0000256" key="7">
    <source>
        <dbReference type="ARBA" id="ARBA00022917"/>
    </source>
</evidence>
<gene>
    <name evidence="13" type="primary">WARS2</name>
    <name evidence="13" type="ORF">EC973_005746</name>
</gene>
<dbReference type="GO" id="GO:0004830">
    <property type="term" value="F:tryptophan-tRNA ligase activity"/>
    <property type="evidence" value="ECO:0007669"/>
    <property type="project" value="UniProtKB-EC"/>
</dbReference>
<dbReference type="Pfam" id="PF00579">
    <property type="entry name" value="tRNA-synt_1b"/>
    <property type="match status" value="1"/>
</dbReference>
<keyword evidence="4 12" id="KW-0436">Ligase</keyword>
<comment type="caution">
    <text evidence="13">The sequence shown here is derived from an EMBL/GenBank/DDBJ whole genome shotgun (WGS) entry which is preliminary data.</text>
</comment>
<evidence type="ECO:0000256" key="4">
    <source>
        <dbReference type="ARBA" id="ARBA00022598"/>
    </source>
</evidence>
<proteinExistence type="inferred from homology"/>
<dbReference type="NCBIfam" id="TIGR00233">
    <property type="entry name" value="trpS"/>
    <property type="match status" value="1"/>
</dbReference>
<dbReference type="PANTHER" id="PTHR43766">
    <property type="entry name" value="TRYPTOPHAN--TRNA LIGASE, MITOCHONDRIAL"/>
    <property type="match status" value="1"/>
</dbReference>
<comment type="subcellular location">
    <subcellularLocation>
        <location evidence="1">Mitochondrion matrix</location>
    </subcellularLocation>
</comment>
<dbReference type="InterPro" id="IPR014729">
    <property type="entry name" value="Rossmann-like_a/b/a_fold"/>
</dbReference>
<protein>
    <recommendedName>
        <fullName evidence="11">Tryptophan--tRNA ligase, mitochondrial</fullName>
        <ecNumber evidence="3">6.1.1.2</ecNumber>
    </recommendedName>
    <alternativeName>
        <fullName evidence="9">Tryptophanyl-tRNA synthetase</fullName>
    </alternativeName>
</protein>
<dbReference type="GO" id="GO:0070183">
    <property type="term" value="P:mitochondrial tryptophanyl-tRNA aminoacylation"/>
    <property type="evidence" value="ECO:0007669"/>
    <property type="project" value="TreeGrafter"/>
</dbReference>
<accession>A0A8H7ELX9</accession>
<evidence type="ECO:0000313" key="14">
    <source>
        <dbReference type="Proteomes" id="UP000605846"/>
    </source>
</evidence>
<evidence type="ECO:0000313" key="13">
    <source>
        <dbReference type="EMBL" id="KAF7720954.1"/>
    </source>
</evidence>
<evidence type="ECO:0000256" key="12">
    <source>
        <dbReference type="RuleBase" id="RU363036"/>
    </source>
</evidence>
<dbReference type="EMBL" id="JABAYA010000330">
    <property type="protein sequence ID" value="KAF7720954.1"/>
    <property type="molecule type" value="Genomic_DNA"/>
</dbReference>
<evidence type="ECO:0000256" key="11">
    <source>
        <dbReference type="ARBA" id="ARBA00069760"/>
    </source>
</evidence>
<dbReference type="Gene3D" id="3.40.50.620">
    <property type="entry name" value="HUPs"/>
    <property type="match status" value="1"/>
</dbReference>